<evidence type="ECO:0000313" key="3">
    <source>
        <dbReference type="Proteomes" id="UP000034799"/>
    </source>
</evidence>
<dbReference type="PATRIC" id="fig|1619100.3.peg.537"/>
<comment type="caution">
    <text evidence="2">The sequence shown here is derived from an EMBL/GenBank/DDBJ whole genome shotgun (WGS) entry which is preliminary data.</text>
</comment>
<proteinExistence type="predicted"/>
<accession>A0A0G0MR22</accession>
<protein>
    <recommendedName>
        <fullName evidence="1">ASCH domain-containing protein</fullName>
    </recommendedName>
</protein>
<dbReference type="EMBL" id="LBWK01000001">
    <property type="protein sequence ID" value="KKR06489.1"/>
    <property type="molecule type" value="Genomic_DNA"/>
</dbReference>
<dbReference type="AlphaFoldDB" id="A0A0G0MR22"/>
<gene>
    <name evidence="2" type="ORF">UT34_C0001G0530</name>
</gene>
<organism evidence="2 3">
    <name type="scientific">candidate division WS6 bacterium GW2011_GWF2_39_15</name>
    <dbReference type="NCBI Taxonomy" id="1619100"/>
    <lineage>
        <taxon>Bacteria</taxon>
        <taxon>Candidatus Dojkabacteria</taxon>
    </lineage>
</organism>
<dbReference type="SUPFAM" id="SSF88697">
    <property type="entry name" value="PUA domain-like"/>
    <property type="match status" value="1"/>
</dbReference>
<dbReference type="STRING" id="1619100.UT34_C0001G0530"/>
<dbReference type="InterPro" id="IPR007374">
    <property type="entry name" value="ASCH_domain"/>
</dbReference>
<reference evidence="2 3" key="1">
    <citation type="journal article" date="2015" name="Nature">
        <title>rRNA introns, odd ribosomes, and small enigmatic genomes across a large radiation of phyla.</title>
        <authorList>
            <person name="Brown C.T."/>
            <person name="Hug L.A."/>
            <person name="Thomas B.C."/>
            <person name="Sharon I."/>
            <person name="Castelle C.J."/>
            <person name="Singh A."/>
            <person name="Wilkins M.J."/>
            <person name="Williams K.H."/>
            <person name="Banfield J.F."/>
        </authorList>
    </citation>
    <scope>NUCLEOTIDE SEQUENCE [LARGE SCALE GENOMIC DNA]</scope>
</reference>
<dbReference type="Proteomes" id="UP000034799">
    <property type="component" value="Unassembled WGS sequence"/>
</dbReference>
<evidence type="ECO:0000313" key="2">
    <source>
        <dbReference type="EMBL" id="KKR06489.1"/>
    </source>
</evidence>
<dbReference type="InterPro" id="IPR015947">
    <property type="entry name" value="PUA-like_sf"/>
</dbReference>
<dbReference type="Pfam" id="PF04266">
    <property type="entry name" value="ASCH"/>
    <property type="match status" value="1"/>
</dbReference>
<dbReference type="Gene3D" id="2.30.130.30">
    <property type="entry name" value="Hypothetical protein"/>
    <property type="match status" value="1"/>
</dbReference>
<sequence>MEKIVKFTPQLTELIKQGKKTTTWRLFDDKNLSVGDIIILATRDGENVTNFGKAKIKNITMRTLDTLRPEDYAGHEPSKDPVGDYKVYYGDKVQPNTEVKIIKFEVMEISS</sequence>
<evidence type="ECO:0000259" key="1">
    <source>
        <dbReference type="Pfam" id="PF04266"/>
    </source>
</evidence>
<feature type="domain" description="ASCH" evidence="1">
    <location>
        <begin position="6"/>
        <end position="107"/>
    </location>
</feature>
<name>A0A0G0MR22_9BACT</name>